<dbReference type="InterPro" id="IPR036059">
    <property type="entry name" value="TldD/PmbA_sf"/>
</dbReference>
<gene>
    <name evidence="2" type="ORF">DCF15_04555</name>
</gene>
<dbReference type="EMBL" id="QBMP01000028">
    <property type="protein sequence ID" value="PZO58706.1"/>
    <property type="molecule type" value="Genomic_DNA"/>
</dbReference>
<name>A0A2W4XMX3_9CYAN</name>
<evidence type="ECO:0000313" key="3">
    <source>
        <dbReference type="Proteomes" id="UP000249794"/>
    </source>
</evidence>
<evidence type="ECO:0000313" key="2">
    <source>
        <dbReference type="EMBL" id="PZO58706.1"/>
    </source>
</evidence>
<feature type="compositionally biased region" description="Low complexity" evidence="1">
    <location>
        <begin position="168"/>
        <end position="187"/>
    </location>
</feature>
<accession>A0A2W4XMX3</accession>
<dbReference type="GO" id="GO:0008237">
    <property type="term" value="F:metallopeptidase activity"/>
    <property type="evidence" value="ECO:0007669"/>
    <property type="project" value="InterPro"/>
</dbReference>
<dbReference type="SUPFAM" id="SSF111283">
    <property type="entry name" value="Putative modulator of DNA gyrase, PmbA/TldD"/>
    <property type="match status" value="1"/>
</dbReference>
<evidence type="ECO:0000256" key="1">
    <source>
        <dbReference type="SAM" id="MobiDB-lite"/>
    </source>
</evidence>
<protein>
    <submittedName>
        <fullName evidence="2">Uncharacterized protein</fullName>
    </submittedName>
</protein>
<proteinExistence type="predicted"/>
<reference evidence="3" key="1">
    <citation type="submission" date="2018-04" db="EMBL/GenBank/DDBJ databases">
        <authorList>
            <person name="Cornet L."/>
        </authorList>
    </citation>
    <scope>NUCLEOTIDE SEQUENCE [LARGE SCALE GENOMIC DNA]</scope>
</reference>
<dbReference type="GO" id="GO:0006508">
    <property type="term" value="P:proteolysis"/>
    <property type="evidence" value="ECO:0007669"/>
    <property type="project" value="InterPro"/>
</dbReference>
<organism evidence="2 3">
    <name type="scientific">Phormidesmis priestleyi</name>
    <dbReference type="NCBI Taxonomy" id="268141"/>
    <lineage>
        <taxon>Bacteria</taxon>
        <taxon>Bacillati</taxon>
        <taxon>Cyanobacteriota</taxon>
        <taxon>Cyanophyceae</taxon>
        <taxon>Leptolyngbyales</taxon>
        <taxon>Leptolyngbyaceae</taxon>
        <taxon>Phormidesmis</taxon>
    </lineage>
</organism>
<feature type="region of interest" description="Disordered" evidence="1">
    <location>
        <begin position="166"/>
        <end position="190"/>
    </location>
</feature>
<sequence length="295" mass="31258">MTLLSSETPSSAIEASAIESAAQSSKPSVIRKPIKPSGLNAGLSADTDAHPYENVFVDLLAAIAQQLAHQSNLAETHFSASLAGESSQFTRFNGSKVRQSGHVCDGQLQITLISAERTATAKIPFVGEFETDWTTAQSAIAQLQAELPHLPVDPYIVVPVASSRCQNQGQGQDQGSDQGQGQSQGQSREVRSSQLLSAEAIADTLLAPVQALDFSGLYAGGLAYRAYGDSAGNRHWFEAPSFTLDYSLFGVSPNQAVKGTLAGHEWNSDEYAQAIEKTQQQLALLARPAKASPKG</sequence>
<dbReference type="AlphaFoldDB" id="A0A2W4XMX3"/>
<reference evidence="2 3" key="2">
    <citation type="submission" date="2018-06" db="EMBL/GenBank/DDBJ databases">
        <title>Metagenomic assembly of (sub)arctic Cyanobacteria and their associated microbiome from non-axenic cultures.</title>
        <authorList>
            <person name="Baurain D."/>
        </authorList>
    </citation>
    <scope>NUCLEOTIDE SEQUENCE [LARGE SCALE GENOMIC DNA]</scope>
    <source>
        <strain evidence="2">ULC027bin1</strain>
    </source>
</reference>
<comment type="caution">
    <text evidence="2">The sequence shown here is derived from an EMBL/GenBank/DDBJ whole genome shotgun (WGS) entry which is preliminary data.</text>
</comment>
<dbReference type="Proteomes" id="UP000249794">
    <property type="component" value="Unassembled WGS sequence"/>
</dbReference>
<feature type="non-terminal residue" evidence="2">
    <location>
        <position position="295"/>
    </location>
</feature>